<dbReference type="InterPro" id="IPR004174">
    <property type="entry name" value="GpW"/>
</dbReference>
<organism evidence="1 2">
    <name type="scientific">Limimaricola pyoseonensis</name>
    <dbReference type="NCBI Taxonomy" id="521013"/>
    <lineage>
        <taxon>Bacteria</taxon>
        <taxon>Pseudomonadati</taxon>
        <taxon>Pseudomonadota</taxon>
        <taxon>Alphaproteobacteria</taxon>
        <taxon>Rhodobacterales</taxon>
        <taxon>Paracoccaceae</taxon>
        <taxon>Limimaricola</taxon>
    </lineage>
</organism>
<dbReference type="AlphaFoldDB" id="A0A1G7GR40"/>
<accession>A0A1G7GR40</accession>
<dbReference type="EMBL" id="FNAT01000005">
    <property type="protein sequence ID" value="SDE90429.1"/>
    <property type="molecule type" value="Genomic_DNA"/>
</dbReference>
<name>A0A1G7GR40_9RHOB</name>
<dbReference type="Pfam" id="PF02831">
    <property type="entry name" value="gpW"/>
    <property type="match status" value="1"/>
</dbReference>
<dbReference type="GO" id="GO:0019058">
    <property type="term" value="P:viral life cycle"/>
    <property type="evidence" value="ECO:0007669"/>
    <property type="project" value="InterPro"/>
</dbReference>
<gene>
    <name evidence="1" type="ORF">SAMN04488567_2883</name>
</gene>
<dbReference type="InterPro" id="IPR036626">
    <property type="entry name" value="GpW_sf"/>
</dbReference>
<dbReference type="Proteomes" id="UP000198922">
    <property type="component" value="Unassembled WGS sequence"/>
</dbReference>
<dbReference type="SUPFAM" id="SSF64210">
    <property type="entry name" value="Head-to-tail joining protein W, gpW"/>
    <property type="match status" value="1"/>
</dbReference>
<dbReference type="STRING" id="521013.SAMN04488567_2883"/>
<evidence type="ECO:0000313" key="2">
    <source>
        <dbReference type="Proteomes" id="UP000198922"/>
    </source>
</evidence>
<dbReference type="OrthoDB" id="7868825at2"/>
<dbReference type="RefSeq" id="WP_090113142.1">
    <property type="nucleotide sequence ID" value="NZ_FNAT01000005.1"/>
</dbReference>
<dbReference type="Gene3D" id="3.30.1580.10">
    <property type="entry name" value="Head-to-tail joining protein W"/>
    <property type="match status" value="1"/>
</dbReference>
<evidence type="ECO:0000313" key="1">
    <source>
        <dbReference type="EMBL" id="SDE90429.1"/>
    </source>
</evidence>
<sequence length="71" mass="7952">MADDAILQARLDEAEGALHQLMTGSQVVAVGYDGDRQEYSRANEAGLRRYIRSLKRQLGQAVGTRSRRVIY</sequence>
<keyword evidence="2" id="KW-1185">Reference proteome</keyword>
<proteinExistence type="predicted"/>
<reference evidence="2" key="1">
    <citation type="submission" date="2016-10" db="EMBL/GenBank/DDBJ databases">
        <authorList>
            <person name="Varghese N."/>
            <person name="Submissions S."/>
        </authorList>
    </citation>
    <scope>NUCLEOTIDE SEQUENCE [LARGE SCALE GENOMIC DNA]</scope>
    <source>
        <strain evidence="2">DSM 21424</strain>
    </source>
</reference>
<protein>
    <submittedName>
        <fullName evidence="1">GpW protein</fullName>
    </submittedName>
</protein>